<comment type="caution">
    <text evidence="1">The sequence shown here is derived from an EMBL/GenBank/DDBJ whole genome shotgun (WGS) entry which is preliminary data.</text>
</comment>
<evidence type="ECO:0000313" key="2">
    <source>
        <dbReference type="Proteomes" id="UP000807504"/>
    </source>
</evidence>
<proteinExistence type="predicted"/>
<accession>A0A8T0FN21</accession>
<reference evidence="1" key="1">
    <citation type="journal article" date="2020" name="bioRxiv">
        <title>Chromosome-level reference genome of the European wasp spider Argiope bruennichi: a resource for studies on range expansion and evolutionary adaptation.</title>
        <authorList>
            <person name="Sheffer M.M."/>
            <person name="Hoppe A."/>
            <person name="Krehenwinkel H."/>
            <person name="Uhl G."/>
            <person name="Kuss A.W."/>
            <person name="Jensen L."/>
            <person name="Jensen C."/>
            <person name="Gillespie R.G."/>
            <person name="Hoff K.J."/>
            <person name="Prost S."/>
        </authorList>
    </citation>
    <scope>NUCLEOTIDE SEQUENCE</scope>
</reference>
<organism evidence="1 2">
    <name type="scientific">Argiope bruennichi</name>
    <name type="common">Wasp spider</name>
    <name type="synonym">Aranea bruennichi</name>
    <dbReference type="NCBI Taxonomy" id="94029"/>
    <lineage>
        <taxon>Eukaryota</taxon>
        <taxon>Metazoa</taxon>
        <taxon>Ecdysozoa</taxon>
        <taxon>Arthropoda</taxon>
        <taxon>Chelicerata</taxon>
        <taxon>Arachnida</taxon>
        <taxon>Araneae</taxon>
        <taxon>Araneomorphae</taxon>
        <taxon>Entelegynae</taxon>
        <taxon>Araneoidea</taxon>
        <taxon>Araneidae</taxon>
        <taxon>Argiope</taxon>
    </lineage>
</organism>
<protein>
    <submittedName>
        <fullName evidence="1">Uncharacterized protein</fullName>
    </submittedName>
</protein>
<name>A0A8T0FN21_ARGBR</name>
<keyword evidence="2" id="KW-1185">Reference proteome</keyword>
<gene>
    <name evidence="1" type="ORF">HNY73_006449</name>
</gene>
<dbReference type="EMBL" id="JABXBU010000011">
    <property type="protein sequence ID" value="KAF8791608.1"/>
    <property type="molecule type" value="Genomic_DNA"/>
</dbReference>
<reference evidence="1" key="2">
    <citation type="submission" date="2020-06" db="EMBL/GenBank/DDBJ databases">
        <authorList>
            <person name="Sheffer M."/>
        </authorList>
    </citation>
    <scope>NUCLEOTIDE SEQUENCE</scope>
</reference>
<sequence length="180" mass="20264">MSVEFEALQSDMITNSEINTADLSLENKGGSNSLSERNVQILEGGKPFVDSQLTETCTLGAQFLRQPKNISPTVIEGKILIETTEIEKVNIVVQNIIKSQHPIQYLLDKCSSWTILLHVVAWCLRVIKILQSSTVGNKTVLLRSELIAAEIIVVKYVQKQEFADDVHRLKDDKSLRPNRY</sequence>
<dbReference type="Proteomes" id="UP000807504">
    <property type="component" value="Unassembled WGS sequence"/>
</dbReference>
<evidence type="ECO:0000313" key="1">
    <source>
        <dbReference type="EMBL" id="KAF8791608.1"/>
    </source>
</evidence>
<dbReference type="AlphaFoldDB" id="A0A8T0FN21"/>